<dbReference type="InterPro" id="IPR052399">
    <property type="entry name" value="Phage_Baseplate_Assmbl_Protein"/>
</dbReference>
<dbReference type="PANTHER" id="PTHR37829:SF3">
    <property type="entry name" value="PROTEIN JAYE-RELATED"/>
    <property type="match status" value="1"/>
</dbReference>
<feature type="domain" description="DNA circulation N-terminal" evidence="1">
    <location>
        <begin position="25"/>
        <end position="118"/>
    </location>
</feature>
<accession>A0ABY2SE18</accession>
<keyword evidence="3" id="KW-1185">Reference proteome</keyword>
<dbReference type="PANTHER" id="PTHR37829">
    <property type="entry name" value="PHAGE-LIKE ELEMENT PBSX PROTEIN XKDT"/>
    <property type="match status" value="1"/>
</dbReference>
<dbReference type="RefSeq" id="WP_136992773.1">
    <property type="nucleotide sequence ID" value="NZ_SZPQ01000058.1"/>
</dbReference>
<comment type="caution">
    <text evidence="2">The sequence shown here is derived from an EMBL/GenBank/DDBJ whole genome shotgun (WGS) entry which is preliminary data.</text>
</comment>
<evidence type="ECO:0000259" key="1">
    <source>
        <dbReference type="Pfam" id="PF07157"/>
    </source>
</evidence>
<protein>
    <recommendedName>
        <fullName evidence="1">DNA circulation N-terminal domain-containing protein</fullName>
    </recommendedName>
</protein>
<dbReference type="EMBL" id="SZPQ01000058">
    <property type="protein sequence ID" value="TKI02900.1"/>
    <property type="molecule type" value="Genomic_DNA"/>
</dbReference>
<evidence type="ECO:0000313" key="2">
    <source>
        <dbReference type="EMBL" id="TKI02900.1"/>
    </source>
</evidence>
<gene>
    <name evidence="2" type="ORF">FCN80_23605</name>
</gene>
<proteinExistence type="predicted"/>
<dbReference type="InterPro" id="IPR009826">
    <property type="entry name" value="DNA_circ_N"/>
</dbReference>
<reference evidence="2 3" key="1">
    <citation type="submission" date="2019-04" db="EMBL/GenBank/DDBJ databases">
        <authorList>
            <person name="Li M."/>
            <person name="Gao C."/>
        </authorList>
    </citation>
    <scope>NUCLEOTIDE SEQUENCE [LARGE SCALE GENOMIC DNA]</scope>
    <source>
        <strain evidence="2 3">BGMRC 2031</strain>
    </source>
</reference>
<organism evidence="2 3">
    <name type="scientific">Martelella alba</name>
    <dbReference type="NCBI Taxonomy" id="2590451"/>
    <lineage>
        <taxon>Bacteria</taxon>
        <taxon>Pseudomonadati</taxon>
        <taxon>Pseudomonadota</taxon>
        <taxon>Alphaproteobacteria</taxon>
        <taxon>Hyphomicrobiales</taxon>
        <taxon>Aurantimonadaceae</taxon>
        <taxon>Martelella</taxon>
    </lineage>
</organism>
<sequence length="468" mass="49927">MSILSDELSSLLGGSGDSWKWSEHLHSASFRGVPFAVVTGESHFGRRQAVHEYPYRDMAWVEDIGRSTRRLTLRGFIVQSSLLYTASDVMTQRDSLVAACETNGAGTLVHPTLGELTVSIPEGGLRISEAMTSGRAFEFTLTVIESGLKVFAITGADSAASTVNTSWLSLASKTAATFVSEVSGDLRTVTQAIKTLKSTGQFWVRMVTNISDQATNLNNTLKSTFGTTRYGRYNDGAVGGNASGATNTTDTTDDTTDYDTLVAQKMAQSIENRQAIDDTTATLLASTTVSDYSDNVQSVVDAINSGIASISDLILAWESLADFSDTTYRPATSDSEIATAAQIYFIVLAAGAMANAASQYSPSSYDDAMNVLSRVIAVIDAVTLTVADAGYDDVYSELQALRSVTVTTLQTAGADLAHTKTVNFSRALPALNIANRLYQDASRAESLVKMADPIHPAFMPSTFQALNS</sequence>
<dbReference type="Proteomes" id="UP000305202">
    <property type="component" value="Unassembled WGS sequence"/>
</dbReference>
<name>A0ABY2SE18_9HYPH</name>
<evidence type="ECO:0000313" key="3">
    <source>
        <dbReference type="Proteomes" id="UP000305202"/>
    </source>
</evidence>
<dbReference type="Pfam" id="PF07157">
    <property type="entry name" value="DNA_circ_N"/>
    <property type="match status" value="1"/>
</dbReference>